<evidence type="ECO:0000313" key="2">
    <source>
        <dbReference type="Proteomes" id="UP000447434"/>
    </source>
</evidence>
<keyword evidence="2" id="KW-1185">Reference proteome</keyword>
<sequence>MKMKRQLCHSIYTCNDIFTFKLSVKISHVSPLIQSIPTPFYCYHDRQTNSITSYSSFILQPSPKTAPYPKQTCNNIVVLAFSATFSLWLG</sequence>
<accession>A0A6A4R837</accession>
<dbReference type="EMBL" id="WOCE01000001">
    <property type="protein sequence ID" value="KAE9621793.1"/>
    <property type="molecule type" value="Genomic_DNA"/>
</dbReference>
<reference evidence="2" key="1">
    <citation type="journal article" date="2020" name="Nat. Commun.">
        <title>Genome sequence of the cluster root forming white lupin.</title>
        <authorList>
            <person name="Hufnagel B."/>
            <person name="Marques A."/>
            <person name="Soriano A."/>
            <person name="Marques L."/>
            <person name="Divol F."/>
            <person name="Doumas P."/>
            <person name="Sallet E."/>
            <person name="Mancinotti D."/>
            <person name="Carrere S."/>
            <person name="Marande W."/>
            <person name="Arribat S."/>
            <person name="Keller J."/>
            <person name="Huneau C."/>
            <person name="Blein T."/>
            <person name="Aime D."/>
            <person name="Laguerre M."/>
            <person name="Taylor J."/>
            <person name="Schubert V."/>
            <person name="Nelson M."/>
            <person name="Geu-Flores F."/>
            <person name="Crespi M."/>
            <person name="Gallardo-Guerrero K."/>
            <person name="Delaux P.-M."/>
            <person name="Salse J."/>
            <person name="Berges H."/>
            <person name="Guyot R."/>
            <person name="Gouzy J."/>
            <person name="Peret B."/>
        </authorList>
    </citation>
    <scope>NUCLEOTIDE SEQUENCE [LARGE SCALE GENOMIC DNA]</scope>
    <source>
        <strain evidence="2">cv. Amiga</strain>
    </source>
</reference>
<protein>
    <submittedName>
        <fullName evidence="1">Uncharacterized protein</fullName>
    </submittedName>
</protein>
<comment type="caution">
    <text evidence="1">The sequence shown here is derived from an EMBL/GenBank/DDBJ whole genome shotgun (WGS) entry which is preliminary data.</text>
</comment>
<proteinExistence type="predicted"/>
<gene>
    <name evidence="1" type="ORF">Lalb_Chr01g0018531</name>
</gene>
<organism evidence="1 2">
    <name type="scientific">Lupinus albus</name>
    <name type="common">White lupine</name>
    <name type="synonym">Lupinus termis</name>
    <dbReference type="NCBI Taxonomy" id="3870"/>
    <lineage>
        <taxon>Eukaryota</taxon>
        <taxon>Viridiplantae</taxon>
        <taxon>Streptophyta</taxon>
        <taxon>Embryophyta</taxon>
        <taxon>Tracheophyta</taxon>
        <taxon>Spermatophyta</taxon>
        <taxon>Magnoliopsida</taxon>
        <taxon>eudicotyledons</taxon>
        <taxon>Gunneridae</taxon>
        <taxon>Pentapetalae</taxon>
        <taxon>rosids</taxon>
        <taxon>fabids</taxon>
        <taxon>Fabales</taxon>
        <taxon>Fabaceae</taxon>
        <taxon>Papilionoideae</taxon>
        <taxon>50 kb inversion clade</taxon>
        <taxon>genistoids sensu lato</taxon>
        <taxon>core genistoids</taxon>
        <taxon>Genisteae</taxon>
        <taxon>Lupinus</taxon>
    </lineage>
</organism>
<dbReference type="Proteomes" id="UP000447434">
    <property type="component" value="Chromosome 1"/>
</dbReference>
<evidence type="ECO:0000313" key="1">
    <source>
        <dbReference type="EMBL" id="KAE9621793.1"/>
    </source>
</evidence>
<dbReference type="AlphaFoldDB" id="A0A6A4R837"/>
<name>A0A6A4R837_LUPAL</name>